<reference evidence="11 12" key="1">
    <citation type="submission" date="2021-10" db="EMBL/GenBank/DDBJ databases">
        <authorList>
            <person name="Koch H."/>
        </authorList>
    </citation>
    <scope>NUCLEOTIDE SEQUENCE [LARGE SCALE GENOMIC DNA]</scope>
    <source>
        <strain evidence="11">6680</strain>
    </source>
</reference>
<evidence type="ECO:0000256" key="5">
    <source>
        <dbReference type="ARBA" id="ARBA00022692"/>
    </source>
</evidence>
<evidence type="ECO:0000256" key="4">
    <source>
        <dbReference type="ARBA" id="ARBA00022618"/>
    </source>
</evidence>
<protein>
    <recommendedName>
        <fullName evidence="9">Cell division protein FtsQ</fullName>
    </recommendedName>
</protein>
<organism evidence="11 12">
    <name type="scientific">Candidatus Nitrotoga arctica</name>
    <dbReference type="NCBI Taxonomy" id="453162"/>
    <lineage>
        <taxon>Bacteria</taxon>
        <taxon>Pseudomonadati</taxon>
        <taxon>Pseudomonadota</taxon>
        <taxon>Betaproteobacteria</taxon>
        <taxon>Nitrosomonadales</taxon>
        <taxon>Gallionellaceae</taxon>
        <taxon>Candidatus Nitrotoga</taxon>
    </lineage>
</organism>
<comment type="similarity">
    <text evidence="9">Belongs to the FtsQ/DivIB family. FtsQ subfamily.</text>
</comment>
<keyword evidence="12" id="KW-1185">Reference proteome</keyword>
<dbReference type="Gene3D" id="3.40.50.11690">
    <property type="entry name" value="Cell division protein FtsQ/DivIB"/>
    <property type="match status" value="1"/>
</dbReference>
<dbReference type="PANTHER" id="PTHR35851">
    <property type="entry name" value="CELL DIVISION PROTEIN FTSQ"/>
    <property type="match status" value="1"/>
</dbReference>
<keyword evidence="8 9" id="KW-0131">Cell cycle</keyword>
<feature type="domain" description="POTRA" evidence="10">
    <location>
        <begin position="37"/>
        <end position="106"/>
    </location>
</feature>
<evidence type="ECO:0000313" key="11">
    <source>
        <dbReference type="EMBL" id="CAG9934316.1"/>
    </source>
</evidence>
<dbReference type="HAMAP" id="MF_00911">
    <property type="entry name" value="FtsQ_subfam"/>
    <property type="match status" value="1"/>
</dbReference>
<comment type="subunit">
    <text evidence="9">Part of a complex composed of FtsB, FtsL and FtsQ.</text>
</comment>
<keyword evidence="2 9" id="KW-1003">Cell membrane</keyword>
<dbReference type="InterPro" id="IPR026579">
    <property type="entry name" value="FtsQ"/>
</dbReference>
<comment type="subcellular location">
    <subcellularLocation>
        <location evidence="9">Cell inner membrane</location>
        <topology evidence="9">Single-pass type II membrane protein</topology>
    </subcellularLocation>
    <subcellularLocation>
        <location evidence="1">Membrane</location>
    </subcellularLocation>
    <text evidence="9">Localizes to the division septum.</text>
</comment>
<keyword evidence="7 9" id="KW-0472">Membrane</keyword>
<dbReference type="InterPro" id="IPR034746">
    <property type="entry name" value="POTRA"/>
</dbReference>
<dbReference type="InterPro" id="IPR005548">
    <property type="entry name" value="Cell_div_FtsQ/DivIB_C"/>
</dbReference>
<evidence type="ECO:0000256" key="1">
    <source>
        <dbReference type="ARBA" id="ARBA00004370"/>
    </source>
</evidence>
<evidence type="ECO:0000256" key="9">
    <source>
        <dbReference type="HAMAP-Rule" id="MF_00911"/>
    </source>
</evidence>
<dbReference type="InterPro" id="IPR013685">
    <property type="entry name" value="POTRA_FtsQ_type"/>
</dbReference>
<evidence type="ECO:0000256" key="2">
    <source>
        <dbReference type="ARBA" id="ARBA00022475"/>
    </source>
</evidence>
<evidence type="ECO:0000259" key="10">
    <source>
        <dbReference type="PROSITE" id="PS51779"/>
    </source>
</evidence>
<comment type="function">
    <text evidence="9">Essential cell division protein. May link together the upstream cell division proteins, which are predominantly cytoplasmic, with the downstream cell division proteins, which are predominantly periplasmic. May control correct divisome assembly.</text>
</comment>
<dbReference type="Gene3D" id="3.10.20.310">
    <property type="entry name" value="membrane protein fhac"/>
    <property type="match status" value="1"/>
</dbReference>
<keyword evidence="5 9" id="KW-0812">Transmembrane</keyword>
<evidence type="ECO:0000256" key="7">
    <source>
        <dbReference type="ARBA" id="ARBA00023136"/>
    </source>
</evidence>
<dbReference type="InterPro" id="IPR045335">
    <property type="entry name" value="FtsQ_C_sf"/>
</dbReference>
<dbReference type="Pfam" id="PF03799">
    <property type="entry name" value="FtsQ_DivIB_C"/>
    <property type="match status" value="1"/>
</dbReference>
<sequence length="266" mass="30303">MWDKPESLRMISSALFGICFVLVSYGALHYALHMPVFALRVISISTAPRQVVPAQIEAMVRNELHGNFFTLDLERTRRAFESIPWVRKVSIRRHFPWRLEISLEEHVALAHWNNAGLVSTHGEVFSAETDKLLPKFIGQPDGAAEVTQMYVALTEQLAPLKQEITEISLSPRRSWRLRLNNGMLLELGREQSKQRLARFVAVYPYSLMPMQQNYELLHAGKAPHQNGLQRRAEYVDLRYRNGFAVYLSSTANGLGMVGKKSNVGRS</sequence>
<dbReference type="PANTHER" id="PTHR35851:SF1">
    <property type="entry name" value="CELL DIVISION PROTEIN FTSQ"/>
    <property type="match status" value="1"/>
</dbReference>
<evidence type="ECO:0000313" key="12">
    <source>
        <dbReference type="Proteomes" id="UP000839052"/>
    </source>
</evidence>
<name>A0ABN8ANK7_9PROT</name>
<dbReference type="EMBL" id="OU912926">
    <property type="protein sequence ID" value="CAG9934316.1"/>
    <property type="molecule type" value="Genomic_DNA"/>
</dbReference>
<evidence type="ECO:0000256" key="6">
    <source>
        <dbReference type="ARBA" id="ARBA00022989"/>
    </source>
</evidence>
<proteinExistence type="inferred from homology"/>
<keyword evidence="4 9" id="KW-0132">Cell division</keyword>
<dbReference type="Proteomes" id="UP000839052">
    <property type="component" value="Chromosome"/>
</dbReference>
<evidence type="ECO:0000256" key="3">
    <source>
        <dbReference type="ARBA" id="ARBA00022519"/>
    </source>
</evidence>
<dbReference type="Pfam" id="PF08478">
    <property type="entry name" value="POTRA_1"/>
    <property type="match status" value="1"/>
</dbReference>
<dbReference type="PROSITE" id="PS51779">
    <property type="entry name" value="POTRA"/>
    <property type="match status" value="1"/>
</dbReference>
<keyword evidence="3 9" id="KW-0997">Cell inner membrane</keyword>
<dbReference type="GO" id="GO:0051301">
    <property type="term" value="P:cell division"/>
    <property type="evidence" value="ECO:0007669"/>
    <property type="project" value="UniProtKB-KW"/>
</dbReference>
<keyword evidence="6 9" id="KW-1133">Transmembrane helix</keyword>
<gene>
    <name evidence="9 11" type="primary">ftsQ</name>
    <name evidence="11" type="ORF">NTG6680_3067</name>
</gene>
<accession>A0ABN8ANK7</accession>
<evidence type="ECO:0000256" key="8">
    <source>
        <dbReference type="ARBA" id="ARBA00023306"/>
    </source>
</evidence>